<keyword evidence="7" id="KW-0732">Signal</keyword>
<dbReference type="GO" id="GO:0006308">
    <property type="term" value="P:DNA catabolic process"/>
    <property type="evidence" value="ECO:0007669"/>
    <property type="project" value="InterPro"/>
</dbReference>
<name>A0A7C4EKT8_9BACT</name>
<evidence type="ECO:0000256" key="6">
    <source>
        <dbReference type="ARBA" id="ARBA00023180"/>
    </source>
</evidence>
<keyword evidence="4" id="KW-0378">Hydrolase</keyword>
<evidence type="ECO:0000313" key="8">
    <source>
        <dbReference type="EMBL" id="HGG99085.1"/>
    </source>
</evidence>
<feature type="chain" id="PRO_5028218434" description="S1/P1 Nuclease" evidence="7">
    <location>
        <begin position="24"/>
        <end position="260"/>
    </location>
</feature>
<sequence length="260" mass="30209">MRLRKYIYCLLIFLLLFSSKSLAWDCKTHAYIAKKAGIKIPEAACMPDIIREESYSLLSPFHYHNASPDTIVTPEYIDKYRVEEINIFIDNRVFKIRVPHQAGVLYWKIVDIYEKMKSLDRSIPDNQLIYEYYLANIAHYIGDLSQPLHNFPHGENPASDGKIYPEEGNFNAQNHLKFDEAFTFYFASDKKIDSKINARIKQIKISSIEDLKKEISIIANSAIDIARKCYKENRMLQEDEVINQIALSISLLRALIISIH</sequence>
<accession>A0A7C4EKT8</accession>
<dbReference type="EMBL" id="DTHO01000011">
    <property type="protein sequence ID" value="HGG99085.1"/>
    <property type="molecule type" value="Genomic_DNA"/>
</dbReference>
<keyword evidence="5" id="KW-1015">Disulfide bond</keyword>
<comment type="caution">
    <text evidence="8">The sequence shown here is derived from an EMBL/GenBank/DDBJ whole genome shotgun (WGS) entry which is preliminary data.</text>
</comment>
<evidence type="ECO:0000256" key="1">
    <source>
        <dbReference type="ARBA" id="ARBA00022722"/>
    </source>
</evidence>
<reference evidence="8" key="1">
    <citation type="journal article" date="2020" name="mSystems">
        <title>Genome- and Community-Level Interaction Insights into Carbon Utilization and Element Cycling Functions of Hydrothermarchaeota in Hydrothermal Sediment.</title>
        <authorList>
            <person name="Zhou Z."/>
            <person name="Liu Y."/>
            <person name="Xu W."/>
            <person name="Pan J."/>
            <person name="Luo Z.H."/>
            <person name="Li M."/>
        </authorList>
    </citation>
    <scope>NUCLEOTIDE SEQUENCE [LARGE SCALE GENOMIC DNA]</scope>
    <source>
        <strain evidence="8">SpSt-788</strain>
    </source>
</reference>
<keyword evidence="3" id="KW-0255">Endonuclease</keyword>
<proteinExistence type="predicted"/>
<dbReference type="GO" id="GO:0003676">
    <property type="term" value="F:nucleic acid binding"/>
    <property type="evidence" value="ECO:0007669"/>
    <property type="project" value="InterPro"/>
</dbReference>
<dbReference type="InterPro" id="IPR003154">
    <property type="entry name" value="S1/P1nuclease"/>
</dbReference>
<dbReference type="GO" id="GO:0046872">
    <property type="term" value="F:metal ion binding"/>
    <property type="evidence" value="ECO:0007669"/>
    <property type="project" value="UniProtKB-KW"/>
</dbReference>
<dbReference type="InterPro" id="IPR008947">
    <property type="entry name" value="PLipase_C/P1_nuclease_dom_sf"/>
</dbReference>
<evidence type="ECO:0000256" key="3">
    <source>
        <dbReference type="ARBA" id="ARBA00022759"/>
    </source>
</evidence>
<dbReference type="Pfam" id="PF02265">
    <property type="entry name" value="S1-P1_nuclease"/>
    <property type="match status" value="1"/>
</dbReference>
<evidence type="ECO:0008006" key="9">
    <source>
        <dbReference type="Google" id="ProtNLM"/>
    </source>
</evidence>
<dbReference type="Gene3D" id="1.10.575.10">
    <property type="entry name" value="P1 Nuclease"/>
    <property type="match status" value="1"/>
</dbReference>
<dbReference type="GO" id="GO:0016788">
    <property type="term" value="F:hydrolase activity, acting on ester bonds"/>
    <property type="evidence" value="ECO:0007669"/>
    <property type="project" value="InterPro"/>
</dbReference>
<keyword evidence="1" id="KW-0540">Nuclease</keyword>
<evidence type="ECO:0000256" key="4">
    <source>
        <dbReference type="ARBA" id="ARBA00022801"/>
    </source>
</evidence>
<gene>
    <name evidence="8" type="ORF">ENV75_01345</name>
</gene>
<dbReference type="AlphaFoldDB" id="A0A7C4EKT8"/>
<evidence type="ECO:0000256" key="2">
    <source>
        <dbReference type="ARBA" id="ARBA00022723"/>
    </source>
</evidence>
<dbReference type="SUPFAM" id="SSF48537">
    <property type="entry name" value="Phospholipase C/P1 nuclease"/>
    <property type="match status" value="1"/>
</dbReference>
<feature type="signal peptide" evidence="7">
    <location>
        <begin position="1"/>
        <end position="23"/>
    </location>
</feature>
<evidence type="ECO:0000256" key="5">
    <source>
        <dbReference type="ARBA" id="ARBA00023157"/>
    </source>
</evidence>
<keyword evidence="6" id="KW-0325">Glycoprotein</keyword>
<evidence type="ECO:0000256" key="7">
    <source>
        <dbReference type="SAM" id="SignalP"/>
    </source>
</evidence>
<organism evidence="8">
    <name type="scientific">Thermodesulfovibrio aggregans</name>
    <dbReference type="NCBI Taxonomy" id="86166"/>
    <lineage>
        <taxon>Bacteria</taxon>
        <taxon>Pseudomonadati</taxon>
        <taxon>Nitrospirota</taxon>
        <taxon>Thermodesulfovibrionia</taxon>
        <taxon>Thermodesulfovibrionales</taxon>
        <taxon>Thermodesulfovibrionaceae</taxon>
        <taxon>Thermodesulfovibrio</taxon>
    </lineage>
</organism>
<dbReference type="GO" id="GO:0004519">
    <property type="term" value="F:endonuclease activity"/>
    <property type="evidence" value="ECO:0007669"/>
    <property type="project" value="UniProtKB-KW"/>
</dbReference>
<keyword evidence="2" id="KW-0479">Metal-binding</keyword>
<protein>
    <recommendedName>
        <fullName evidence="9">S1/P1 Nuclease</fullName>
    </recommendedName>
</protein>